<keyword evidence="3 6" id="KW-0238">DNA-binding</keyword>
<dbReference type="AlphaFoldDB" id="A0A1I5QY24"/>
<evidence type="ECO:0000256" key="1">
    <source>
        <dbReference type="ARBA" id="ARBA00009437"/>
    </source>
</evidence>
<evidence type="ECO:0000256" key="4">
    <source>
        <dbReference type="ARBA" id="ARBA00023163"/>
    </source>
</evidence>
<keyword evidence="2" id="KW-0805">Transcription regulation</keyword>
<dbReference type="CDD" id="cd08422">
    <property type="entry name" value="PBP2_CrgA_like"/>
    <property type="match status" value="1"/>
</dbReference>
<protein>
    <submittedName>
        <fullName evidence="6">DNA-binding transcriptional regulator, LysR family</fullName>
    </submittedName>
</protein>
<evidence type="ECO:0000256" key="2">
    <source>
        <dbReference type="ARBA" id="ARBA00023015"/>
    </source>
</evidence>
<evidence type="ECO:0000256" key="3">
    <source>
        <dbReference type="ARBA" id="ARBA00023125"/>
    </source>
</evidence>
<evidence type="ECO:0000313" key="7">
    <source>
        <dbReference type="Proteomes" id="UP000243084"/>
    </source>
</evidence>
<name>A0A1I5QY24_9GAMM</name>
<dbReference type="OrthoDB" id="9786526at2"/>
<dbReference type="PROSITE" id="PS50931">
    <property type="entry name" value="HTH_LYSR"/>
    <property type="match status" value="1"/>
</dbReference>
<dbReference type="Pfam" id="PF03466">
    <property type="entry name" value="LysR_substrate"/>
    <property type="match status" value="1"/>
</dbReference>
<accession>A0A1I5QY24</accession>
<dbReference type="Gene3D" id="1.10.10.10">
    <property type="entry name" value="Winged helix-like DNA-binding domain superfamily/Winged helix DNA-binding domain"/>
    <property type="match status" value="1"/>
</dbReference>
<dbReference type="GO" id="GO:0043565">
    <property type="term" value="F:sequence-specific DNA binding"/>
    <property type="evidence" value="ECO:0007669"/>
    <property type="project" value="TreeGrafter"/>
</dbReference>
<dbReference type="SUPFAM" id="SSF46785">
    <property type="entry name" value="Winged helix' DNA-binding domain"/>
    <property type="match status" value="1"/>
</dbReference>
<comment type="similarity">
    <text evidence="1">Belongs to the LysR transcriptional regulatory family.</text>
</comment>
<dbReference type="InterPro" id="IPR058163">
    <property type="entry name" value="LysR-type_TF_proteobact-type"/>
</dbReference>
<dbReference type="Gene3D" id="3.40.190.290">
    <property type="match status" value="1"/>
</dbReference>
<reference evidence="7" key="1">
    <citation type="submission" date="2016-10" db="EMBL/GenBank/DDBJ databases">
        <authorList>
            <person name="Varghese N."/>
            <person name="Submissions S."/>
        </authorList>
    </citation>
    <scope>NUCLEOTIDE SEQUENCE [LARGE SCALE GENOMIC DNA]</scope>
    <source>
        <strain evidence="7">JCM 18195</strain>
    </source>
</reference>
<dbReference type="GO" id="GO:0006351">
    <property type="term" value="P:DNA-templated transcription"/>
    <property type="evidence" value="ECO:0007669"/>
    <property type="project" value="TreeGrafter"/>
</dbReference>
<evidence type="ECO:0000313" key="6">
    <source>
        <dbReference type="EMBL" id="SFP50997.1"/>
    </source>
</evidence>
<dbReference type="SUPFAM" id="SSF53850">
    <property type="entry name" value="Periplasmic binding protein-like II"/>
    <property type="match status" value="1"/>
</dbReference>
<dbReference type="PANTHER" id="PTHR30537">
    <property type="entry name" value="HTH-TYPE TRANSCRIPTIONAL REGULATOR"/>
    <property type="match status" value="1"/>
</dbReference>
<keyword evidence="7" id="KW-1185">Reference proteome</keyword>
<dbReference type="FunFam" id="1.10.10.10:FF:000001">
    <property type="entry name" value="LysR family transcriptional regulator"/>
    <property type="match status" value="1"/>
</dbReference>
<gene>
    <name evidence="6" type="ORF">SAMN05216229_10350</name>
</gene>
<dbReference type="InterPro" id="IPR036388">
    <property type="entry name" value="WH-like_DNA-bd_sf"/>
</dbReference>
<dbReference type="Proteomes" id="UP000243084">
    <property type="component" value="Unassembled WGS sequence"/>
</dbReference>
<dbReference type="Pfam" id="PF00126">
    <property type="entry name" value="HTH_1"/>
    <property type="match status" value="1"/>
</dbReference>
<proteinExistence type="inferred from homology"/>
<evidence type="ECO:0000259" key="5">
    <source>
        <dbReference type="PROSITE" id="PS50931"/>
    </source>
</evidence>
<organism evidence="6 7">
    <name type="scientific">Geopseudomonas sagittaria</name>
    <dbReference type="NCBI Taxonomy" id="1135990"/>
    <lineage>
        <taxon>Bacteria</taxon>
        <taxon>Pseudomonadati</taxon>
        <taxon>Pseudomonadota</taxon>
        <taxon>Gammaproteobacteria</taxon>
        <taxon>Pseudomonadales</taxon>
        <taxon>Pseudomonadaceae</taxon>
        <taxon>Geopseudomonas</taxon>
    </lineage>
</organism>
<dbReference type="InterPro" id="IPR036390">
    <property type="entry name" value="WH_DNA-bd_sf"/>
</dbReference>
<dbReference type="InterPro" id="IPR005119">
    <property type="entry name" value="LysR_subst-bd"/>
</dbReference>
<dbReference type="RefSeq" id="WP_092428744.1">
    <property type="nucleotide sequence ID" value="NZ_FOXM01000003.1"/>
</dbReference>
<keyword evidence="4" id="KW-0804">Transcription</keyword>
<feature type="domain" description="HTH lysR-type" evidence="5">
    <location>
        <begin position="1"/>
        <end position="58"/>
    </location>
</feature>
<dbReference type="InterPro" id="IPR000847">
    <property type="entry name" value="LysR_HTH_N"/>
</dbReference>
<dbReference type="PANTHER" id="PTHR30537:SF5">
    <property type="entry name" value="HTH-TYPE TRANSCRIPTIONAL ACTIVATOR TTDR-RELATED"/>
    <property type="match status" value="1"/>
</dbReference>
<sequence>MDLNEAAVFVKVVQAGGFSAAARLLGLPVSTVSTRVARLEQRLGVTLLQRTTRRLHLTDAGELYFQHAATGLAHMLDAEAAVTESAGEPKGLLRVTAPSDLGDRILAEIVTRMRRHYPLVSIEMVLVDRYVDLVAEGVDVAIRTGELKDSTLIAKSVGTAHWALFASPTYLAAAPPLDSPQELRRHCCLQFTPLGKDAWTLGNRDGSVTIPLSRQVTINDIGVIRSMALAGEGVALLPIYLCRQACSEGALVQVLPQWHAKADPIHVVYPRQRFTPPKLRAFVDLAAQELRKALEEPR</sequence>
<dbReference type="EMBL" id="FOXM01000003">
    <property type="protein sequence ID" value="SFP50997.1"/>
    <property type="molecule type" value="Genomic_DNA"/>
</dbReference>
<dbReference type="GO" id="GO:0003700">
    <property type="term" value="F:DNA-binding transcription factor activity"/>
    <property type="evidence" value="ECO:0007669"/>
    <property type="project" value="InterPro"/>
</dbReference>